<dbReference type="GO" id="GO:0003677">
    <property type="term" value="F:DNA binding"/>
    <property type="evidence" value="ECO:0007669"/>
    <property type="project" value="UniProtKB-UniRule"/>
</dbReference>
<evidence type="ECO:0000256" key="10">
    <source>
        <dbReference type="PROSITE-ProRule" id="PRU01384"/>
    </source>
</evidence>
<dbReference type="Gene3D" id="3.90.199.10">
    <property type="entry name" value="Topoisomerase II, domain 5"/>
    <property type="match status" value="1"/>
</dbReference>
<organism evidence="14 15">
    <name type="scientific">Halogranum rubrum</name>
    <dbReference type="NCBI Taxonomy" id="553466"/>
    <lineage>
        <taxon>Archaea</taxon>
        <taxon>Methanobacteriati</taxon>
        <taxon>Methanobacteriota</taxon>
        <taxon>Stenosarchaea group</taxon>
        <taxon>Halobacteria</taxon>
        <taxon>Halobacteriales</taxon>
        <taxon>Haloferacaceae</taxon>
    </lineage>
</organism>
<dbReference type="Proteomes" id="UP000199607">
    <property type="component" value="Unassembled WGS sequence"/>
</dbReference>
<dbReference type="FunFam" id="3.90.199.10:FF:000001">
    <property type="entry name" value="DNA gyrase subunit A"/>
    <property type="match status" value="1"/>
</dbReference>
<evidence type="ECO:0000256" key="5">
    <source>
        <dbReference type="ARBA" id="ARBA00023029"/>
    </source>
</evidence>
<evidence type="ECO:0000256" key="11">
    <source>
        <dbReference type="SAM" id="Coils"/>
    </source>
</evidence>
<feature type="region of interest" description="Disordered" evidence="12">
    <location>
        <begin position="818"/>
        <end position="838"/>
    </location>
</feature>
<name>A0A1I4J0W0_9EURY</name>
<keyword evidence="6 9" id="KW-0238">DNA-binding</keyword>
<dbReference type="Pfam" id="PF03989">
    <property type="entry name" value="DNA_gyraseA_C"/>
    <property type="match status" value="6"/>
</dbReference>
<dbReference type="Pfam" id="PF00521">
    <property type="entry name" value="DNA_topoisoIV"/>
    <property type="match status" value="1"/>
</dbReference>
<dbReference type="PANTHER" id="PTHR43493">
    <property type="entry name" value="DNA GYRASE/TOPOISOMERASE SUBUNIT A"/>
    <property type="match status" value="1"/>
</dbReference>
<dbReference type="GO" id="GO:0005737">
    <property type="term" value="C:cytoplasm"/>
    <property type="evidence" value="ECO:0007669"/>
    <property type="project" value="UniProtKB-SubCell"/>
</dbReference>
<protein>
    <recommendedName>
        <fullName evidence="9">DNA gyrase subunit A</fullName>
        <ecNumber evidence="9">5.6.2.2</ecNumber>
    </recommendedName>
</protein>
<dbReference type="FunFam" id="3.30.1360.40:FF:000002">
    <property type="entry name" value="DNA gyrase subunit A"/>
    <property type="match status" value="1"/>
</dbReference>
<dbReference type="CDD" id="cd00187">
    <property type="entry name" value="TOP4c"/>
    <property type="match status" value="1"/>
</dbReference>
<evidence type="ECO:0000256" key="1">
    <source>
        <dbReference type="ARBA" id="ARBA00000185"/>
    </source>
</evidence>
<evidence type="ECO:0000256" key="6">
    <source>
        <dbReference type="ARBA" id="ARBA00023125"/>
    </source>
</evidence>
<keyword evidence="7 9" id="KW-0413">Isomerase</keyword>
<dbReference type="PROSITE" id="PS52040">
    <property type="entry name" value="TOPO_IIA"/>
    <property type="match status" value="1"/>
</dbReference>
<evidence type="ECO:0000256" key="7">
    <source>
        <dbReference type="ARBA" id="ARBA00023235"/>
    </source>
</evidence>
<keyword evidence="15" id="KW-1185">Reference proteome</keyword>
<comment type="subunit">
    <text evidence="8">Heterotetramer composed of ParC and ParE.</text>
</comment>
<dbReference type="RefSeq" id="WP_089872334.1">
    <property type="nucleotide sequence ID" value="NZ_FOTC01000009.1"/>
</dbReference>
<comment type="similarity">
    <text evidence="2 9">Belongs to the type II topoisomerase GyrA/ParC subunit family.</text>
</comment>
<evidence type="ECO:0000256" key="2">
    <source>
        <dbReference type="ARBA" id="ARBA00008263"/>
    </source>
</evidence>
<comment type="catalytic activity">
    <reaction evidence="1 9 10">
        <text>ATP-dependent breakage, passage and rejoining of double-stranded DNA.</text>
        <dbReference type="EC" id="5.6.2.2"/>
    </reaction>
</comment>
<dbReference type="FunFam" id="1.10.268.10:FF:000001">
    <property type="entry name" value="DNA gyrase subunit A"/>
    <property type="match status" value="1"/>
</dbReference>
<keyword evidence="9" id="KW-0963">Cytoplasm</keyword>
<dbReference type="GO" id="GO:0006265">
    <property type="term" value="P:DNA topological change"/>
    <property type="evidence" value="ECO:0007669"/>
    <property type="project" value="UniProtKB-UniRule"/>
</dbReference>
<gene>
    <name evidence="9" type="primary">gyrA</name>
    <name evidence="14" type="ORF">SAMN04487950_4311</name>
</gene>
<evidence type="ECO:0000256" key="3">
    <source>
        <dbReference type="ARBA" id="ARBA00022741"/>
    </source>
</evidence>
<dbReference type="Gene3D" id="2.120.10.90">
    <property type="entry name" value="DNA gyrase/topoisomerase IV, subunit A, C-terminal"/>
    <property type="match status" value="1"/>
</dbReference>
<sequence length="838" mass="92679">MSSEIPNPDDEDVPAAQVTTARIEDEMEQSYIDYAMSVIAGRALPDVRDGLKPVHRRILYAMNEAGVTARSAHRKSSSIVGETMGDFHPHGDSAIYDALARMAQDFSMRNPLVDGQGNFGSVDGDPPAAMRYTEARMSPIAEELLADIDKDTVDFKSNYDDRLQEPDVLPSAFPNLLVNGSSGIAVGMSTNIPPHNLGEVIDATVHLIDNPDCTIEDLMEYVKGPDFPTGANIVGRNAIHQAYKTGRGRVRVRAEIDVERDSNGNDERIVVTELPFQENKARLIKNIADDVNDGKLEGIRDLRDESDRDGIRVVIDLKRGASADIVKNQLLDSHLESTFGVINLALVDGQPKVLDLKETLYEYLEHRREVVRRRSEYDLAEAEDRAHILEGRLTALENVDDVVDRIRDSESRDDAKVALMEAYDFSEAQVDHIVSMQLGSLTSLEAEAIEDEYEEVQATIERLNEILDNESELLGVIKDELGDIRDEYADDRRTSIIEDTGSITREELIPQEDVVVVVTEDDYIKRMPATTFRAQNRGGKGVIGTDLKEGDSVSSVFYANTHDYLLCFTNHGQVYQLKTYEIPEMSRTARGKSAVNVIDLDDGEEIEAVVNTDEMDEDEFFTMVTRDGYIKRTAVDDFSNILSTGIRAIRLEDGDALVDVEVTDGDRDIVIATEDGMSIRFDENEARAMGRTARGVRGIQLTGDDKVAGVGAVGDHHQWLLTVTKNGYGKRTDIDDYRTQSRNGKGLIDIKTVKRNGPTCAIETVAPGDHLVAMSESGQIMRTRVDEISTVGRNTMGVIVMDLDDGDHVAAVDVVPAARVSPEEDEKEDAGELEQPAE</sequence>
<dbReference type="GO" id="GO:0005694">
    <property type="term" value="C:chromosome"/>
    <property type="evidence" value="ECO:0007669"/>
    <property type="project" value="InterPro"/>
</dbReference>
<dbReference type="GO" id="GO:0003918">
    <property type="term" value="F:DNA topoisomerase type II (double strand cut, ATP-hydrolyzing) activity"/>
    <property type="evidence" value="ECO:0007669"/>
    <property type="project" value="UniProtKB-UniRule"/>
</dbReference>
<evidence type="ECO:0000313" key="14">
    <source>
        <dbReference type="EMBL" id="SFL59771.1"/>
    </source>
</evidence>
<dbReference type="Gene3D" id="1.10.268.10">
    <property type="entry name" value="Topoisomerase, domain 3"/>
    <property type="match status" value="1"/>
</dbReference>
<dbReference type="NCBIfam" id="TIGR01063">
    <property type="entry name" value="gyrA"/>
    <property type="match status" value="1"/>
</dbReference>
<proteinExistence type="inferred from homology"/>
<dbReference type="NCBIfam" id="NF004044">
    <property type="entry name" value="PRK05561.1"/>
    <property type="match status" value="1"/>
</dbReference>
<dbReference type="PANTHER" id="PTHR43493:SF5">
    <property type="entry name" value="DNA GYRASE SUBUNIT A, CHLOROPLASTIC_MITOCHONDRIAL"/>
    <property type="match status" value="1"/>
</dbReference>
<dbReference type="InterPro" id="IPR006691">
    <property type="entry name" value="GyrA/parC_rep"/>
</dbReference>
<dbReference type="InterPro" id="IPR005743">
    <property type="entry name" value="GyrA"/>
</dbReference>
<reference evidence="15" key="1">
    <citation type="submission" date="2016-10" db="EMBL/GenBank/DDBJ databases">
        <authorList>
            <person name="Varghese N."/>
            <person name="Submissions S."/>
        </authorList>
    </citation>
    <scope>NUCLEOTIDE SEQUENCE [LARGE SCALE GENOMIC DNA]</scope>
    <source>
        <strain evidence="15">CGMCC 1.7738</strain>
    </source>
</reference>
<dbReference type="InterPro" id="IPR013760">
    <property type="entry name" value="Topo_IIA-like_dom_sf"/>
</dbReference>
<comment type="subunit">
    <text evidence="9">Heterotetramer, composed of two GyrA and two GyrB chains. In the heterotetramer, GyrA contains the active site tyrosine that forms a transient covalent intermediate with DNA, while GyrB binds cofactors and catalyzes ATP hydrolysis.</text>
</comment>
<evidence type="ECO:0000313" key="15">
    <source>
        <dbReference type="Proteomes" id="UP000199607"/>
    </source>
</evidence>
<dbReference type="GO" id="GO:0009330">
    <property type="term" value="C:DNA topoisomerase type II (double strand cut, ATP-hydrolyzing) complex"/>
    <property type="evidence" value="ECO:0007669"/>
    <property type="project" value="TreeGrafter"/>
</dbReference>
<dbReference type="InterPro" id="IPR035516">
    <property type="entry name" value="Gyrase/topoIV_suA_C"/>
</dbReference>
<feature type="active site" description="O-(5'-phospho-DNA)-tyrosine intermediate" evidence="9 10">
    <location>
        <position position="132"/>
    </location>
</feature>
<evidence type="ECO:0000256" key="4">
    <source>
        <dbReference type="ARBA" id="ARBA00022840"/>
    </source>
</evidence>
<feature type="short sequence motif" description="GyrA-box" evidence="9">
    <location>
        <begin position="535"/>
        <end position="541"/>
    </location>
</feature>
<dbReference type="EMBL" id="FOTC01000009">
    <property type="protein sequence ID" value="SFL59771.1"/>
    <property type="molecule type" value="Genomic_DNA"/>
</dbReference>
<evidence type="ECO:0000256" key="9">
    <source>
        <dbReference type="HAMAP-Rule" id="MF_01897"/>
    </source>
</evidence>
<feature type="compositionally biased region" description="Acidic residues" evidence="12">
    <location>
        <begin position="823"/>
        <end position="838"/>
    </location>
</feature>
<keyword evidence="5 9" id="KW-0799">Topoisomerase</keyword>
<dbReference type="SUPFAM" id="SSF56719">
    <property type="entry name" value="Type II DNA topoisomerase"/>
    <property type="match status" value="1"/>
</dbReference>
<comment type="miscellaneous">
    <text evidence="9">Few gyrases are as efficient as E.coli at forming negative supercoils. Not all organisms have 2 type II topoisomerases; in organisms with a single type II topoisomerase this enzyme also has to decatenate newly replicated chromosomes.</text>
</comment>
<evidence type="ECO:0000256" key="12">
    <source>
        <dbReference type="SAM" id="MobiDB-lite"/>
    </source>
</evidence>
<feature type="coiled-coil region" evidence="11">
    <location>
        <begin position="446"/>
        <end position="473"/>
    </location>
</feature>
<comment type="function">
    <text evidence="9">A type II topoisomerase that negatively supercoils closed circular double-stranded (ds) DNA in an ATP-dependent manner to modulate DNA topology and maintain chromosomes in an underwound state. Negative supercoiling favors strand separation, and DNA replication, transcription, recombination and repair, all of which involve strand separation. Also able to catalyze the interconversion of other topological isomers of dsDNA rings, including catenanes and knotted rings. Type II topoisomerases break and join 2 DNA strands simultaneously in an ATP-dependent manner.</text>
</comment>
<dbReference type="InterPro" id="IPR013757">
    <property type="entry name" value="Topo_IIA_A_a_sf"/>
</dbReference>
<comment type="subcellular location">
    <subcellularLocation>
        <location evidence="9">Cytoplasm</location>
    </subcellularLocation>
</comment>
<dbReference type="EC" id="5.6.2.2" evidence="9"/>
<dbReference type="SMART" id="SM00434">
    <property type="entry name" value="TOP4c"/>
    <property type="match status" value="1"/>
</dbReference>
<dbReference type="Gene3D" id="3.30.1360.40">
    <property type="match status" value="1"/>
</dbReference>
<dbReference type="GO" id="GO:0006261">
    <property type="term" value="P:DNA-templated DNA replication"/>
    <property type="evidence" value="ECO:0007669"/>
    <property type="project" value="UniProtKB-UniRule"/>
</dbReference>
<dbReference type="InterPro" id="IPR050220">
    <property type="entry name" value="Type_II_DNA_Topoisomerases"/>
</dbReference>
<dbReference type="HAMAP" id="MF_01897">
    <property type="entry name" value="GyrA"/>
    <property type="match status" value="1"/>
</dbReference>
<dbReference type="STRING" id="553466.SAMN04487950_4311"/>
<dbReference type="SUPFAM" id="SSF101904">
    <property type="entry name" value="GyrA/ParC C-terminal domain-like"/>
    <property type="match status" value="1"/>
</dbReference>
<keyword evidence="4 9" id="KW-0067">ATP-binding</keyword>
<keyword evidence="3 9" id="KW-0547">Nucleotide-binding</keyword>
<dbReference type="AlphaFoldDB" id="A0A1I4J0W0"/>
<dbReference type="FunFam" id="2.120.10.90:FF:000005">
    <property type="entry name" value="DNA topoisomerase 4 subunit A"/>
    <property type="match status" value="1"/>
</dbReference>
<dbReference type="GO" id="GO:0005524">
    <property type="term" value="F:ATP binding"/>
    <property type="evidence" value="ECO:0007669"/>
    <property type="project" value="UniProtKB-UniRule"/>
</dbReference>
<accession>A0A1I4J0W0</accession>
<dbReference type="NCBIfam" id="NF004043">
    <property type="entry name" value="PRK05560.1"/>
    <property type="match status" value="1"/>
</dbReference>
<feature type="domain" description="Topo IIA-type catalytic" evidence="13">
    <location>
        <begin position="44"/>
        <end position="508"/>
    </location>
</feature>
<keyword evidence="11" id="KW-0175">Coiled coil</keyword>
<evidence type="ECO:0000256" key="8">
    <source>
        <dbReference type="ARBA" id="ARBA00063644"/>
    </source>
</evidence>
<dbReference type="InterPro" id="IPR002205">
    <property type="entry name" value="Topo_IIA_dom_A"/>
</dbReference>
<evidence type="ECO:0000259" key="13">
    <source>
        <dbReference type="PROSITE" id="PS52040"/>
    </source>
</evidence>
<dbReference type="InterPro" id="IPR013758">
    <property type="entry name" value="Topo_IIA_A/C_ab"/>
</dbReference>